<sequence length="367" mass="41598">MSAASIVFRTAEEANDARIELADGFEIDEGDHQYTMVLLTAEEYLTYMKNGNERAAAAAASQRTTRSASPPVSASQSNAQSTSSPFVPAPQITVEDVTDLLQKYVDDTRTNWAELNEVGDLWRLCDEVSHQMKGLPDSMLKPALLNVLERHQKTLPSHWMRQHVDDLIKIWKREVQSAKSAPRSTAFMMSSVAYSPPRRTCPRRTAPNDVKKHELAMMMGMGAVLNTARSKLATEEGELDIDEDEHGNYSIGGQPLTFESWAEITKPPSPVIEARPRMLPEYRKIRNQHKKEIRERKMEEAKIQKMREAVESSKELEEEKQAEESKELDLIEEGSITGPEMSEKKREVCFCKFIVDRAWSDPASEKR</sequence>
<dbReference type="AlphaFoldDB" id="A0A183U251"/>
<reference evidence="2 3" key="2">
    <citation type="submission" date="2018-11" db="EMBL/GenBank/DDBJ databases">
        <authorList>
            <consortium name="Pathogen Informatics"/>
        </authorList>
    </citation>
    <scope>NUCLEOTIDE SEQUENCE [LARGE SCALE GENOMIC DNA]</scope>
</reference>
<reference evidence="4" key="1">
    <citation type="submission" date="2016-06" db="UniProtKB">
        <authorList>
            <consortium name="WormBaseParasite"/>
        </authorList>
    </citation>
    <scope>IDENTIFICATION</scope>
</reference>
<feature type="region of interest" description="Disordered" evidence="1">
    <location>
        <begin position="57"/>
        <end position="89"/>
    </location>
</feature>
<evidence type="ECO:0000313" key="3">
    <source>
        <dbReference type="Proteomes" id="UP000050794"/>
    </source>
</evidence>
<gene>
    <name evidence="2" type="ORF">TCNE_LOCUS2571</name>
</gene>
<feature type="compositionally biased region" description="Low complexity" evidence="1">
    <location>
        <begin position="57"/>
        <end position="84"/>
    </location>
</feature>
<dbReference type="EMBL" id="UYWY01002666">
    <property type="protein sequence ID" value="VDM28283.1"/>
    <property type="molecule type" value="Genomic_DNA"/>
</dbReference>
<feature type="compositionally biased region" description="Basic and acidic residues" evidence="1">
    <location>
        <begin position="307"/>
        <end position="329"/>
    </location>
</feature>
<keyword evidence="3" id="KW-1185">Reference proteome</keyword>
<evidence type="ECO:0000256" key="1">
    <source>
        <dbReference type="SAM" id="MobiDB-lite"/>
    </source>
</evidence>
<dbReference type="WBParaSite" id="TCNE_0000257101-mRNA-1">
    <property type="protein sequence ID" value="TCNE_0000257101-mRNA-1"/>
    <property type="gene ID" value="TCNE_0000257101"/>
</dbReference>
<protein>
    <submittedName>
        <fullName evidence="4">TFIIS N-terminal domain-containing protein</fullName>
    </submittedName>
</protein>
<organism evidence="3 4">
    <name type="scientific">Toxocara canis</name>
    <name type="common">Canine roundworm</name>
    <dbReference type="NCBI Taxonomy" id="6265"/>
    <lineage>
        <taxon>Eukaryota</taxon>
        <taxon>Metazoa</taxon>
        <taxon>Ecdysozoa</taxon>
        <taxon>Nematoda</taxon>
        <taxon>Chromadorea</taxon>
        <taxon>Rhabditida</taxon>
        <taxon>Spirurina</taxon>
        <taxon>Ascaridomorpha</taxon>
        <taxon>Ascaridoidea</taxon>
        <taxon>Toxocaridae</taxon>
        <taxon>Toxocara</taxon>
    </lineage>
</organism>
<dbReference type="Proteomes" id="UP000050794">
    <property type="component" value="Unassembled WGS sequence"/>
</dbReference>
<evidence type="ECO:0000313" key="4">
    <source>
        <dbReference type="WBParaSite" id="TCNE_0000257101-mRNA-1"/>
    </source>
</evidence>
<feature type="region of interest" description="Disordered" evidence="1">
    <location>
        <begin position="307"/>
        <end position="339"/>
    </location>
</feature>
<accession>A0A183U251</accession>
<evidence type="ECO:0000313" key="2">
    <source>
        <dbReference type="EMBL" id="VDM28283.1"/>
    </source>
</evidence>
<name>A0A183U251_TOXCA</name>
<proteinExistence type="predicted"/>